<reference evidence="1" key="2">
    <citation type="journal article" date="2015" name="Fish Shellfish Immunol.">
        <title>Early steps in the European eel (Anguilla anguilla)-Vibrio vulnificus interaction in the gills: Role of the RtxA13 toxin.</title>
        <authorList>
            <person name="Callol A."/>
            <person name="Pajuelo D."/>
            <person name="Ebbesson L."/>
            <person name="Teles M."/>
            <person name="MacKenzie S."/>
            <person name="Amaro C."/>
        </authorList>
    </citation>
    <scope>NUCLEOTIDE SEQUENCE</scope>
</reference>
<organism evidence="1">
    <name type="scientific">Anguilla anguilla</name>
    <name type="common">European freshwater eel</name>
    <name type="synonym">Muraena anguilla</name>
    <dbReference type="NCBI Taxonomy" id="7936"/>
    <lineage>
        <taxon>Eukaryota</taxon>
        <taxon>Metazoa</taxon>
        <taxon>Chordata</taxon>
        <taxon>Craniata</taxon>
        <taxon>Vertebrata</taxon>
        <taxon>Euteleostomi</taxon>
        <taxon>Actinopterygii</taxon>
        <taxon>Neopterygii</taxon>
        <taxon>Teleostei</taxon>
        <taxon>Anguilliformes</taxon>
        <taxon>Anguillidae</taxon>
        <taxon>Anguilla</taxon>
    </lineage>
</organism>
<sequence>MKTPSLAGHQRGDLSITGAARYWQPLKQNTIATSAVQILTRSMLPFKIICRGV</sequence>
<dbReference type="AlphaFoldDB" id="A0A0E9WLL5"/>
<accession>A0A0E9WLL5</accession>
<proteinExistence type="predicted"/>
<reference evidence="1" key="1">
    <citation type="submission" date="2014-11" db="EMBL/GenBank/DDBJ databases">
        <authorList>
            <person name="Amaro Gonzalez C."/>
        </authorList>
    </citation>
    <scope>NUCLEOTIDE SEQUENCE</scope>
</reference>
<name>A0A0E9WLL5_ANGAN</name>
<protein>
    <submittedName>
        <fullName evidence="1">Uncharacterized protein</fullName>
    </submittedName>
</protein>
<evidence type="ECO:0000313" key="1">
    <source>
        <dbReference type="EMBL" id="JAH91211.1"/>
    </source>
</evidence>
<dbReference type="EMBL" id="GBXM01017366">
    <property type="protein sequence ID" value="JAH91211.1"/>
    <property type="molecule type" value="Transcribed_RNA"/>
</dbReference>